<comment type="catalytic activity">
    <reaction evidence="5">
        <text>L-seryl-[protein] + acetyl-CoA = O-acetyl-L-seryl-[protein] + CoA</text>
        <dbReference type="Rhea" id="RHEA:59392"/>
        <dbReference type="Rhea" id="RHEA-COMP:9863"/>
        <dbReference type="Rhea" id="RHEA-COMP:15352"/>
        <dbReference type="ChEBI" id="CHEBI:29999"/>
        <dbReference type="ChEBI" id="CHEBI:57287"/>
        <dbReference type="ChEBI" id="CHEBI:57288"/>
        <dbReference type="ChEBI" id="CHEBI:141128"/>
    </reaction>
    <physiologicalReaction direction="left-to-right" evidence="5">
        <dbReference type="Rhea" id="RHEA:59393"/>
    </physiologicalReaction>
</comment>
<evidence type="ECO:0000313" key="7">
    <source>
        <dbReference type="Proteomes" id="UP001058553"/>
    </source>
</evidence>
<evidence type="ECO:0000256" key="2">
    <source>
        <dbReference type="ARBA" id="ARBA00023315"/>
    </source>
</evidence>
<sequence>MHLYDITKNHHAYTCKTKLSTEKSLTRSLVFSIFRHKVARVSASPDTSLKRKIDGTNFQRHKGVQENNEALNAIYSQRPQGDISCRLENEKENIIEYIESCKHAFFNHPELPKNSTIDRIKDLQELVFPLIVVSNNKIIPNVIHYFTDARDVAKHIVEGPSGQQQFVYYNEGHAICVDAFKDKEDNISIITIDCRKVEGDDAPDTALASEIFGNWDIKEGKLSMLNLQTDLQRNYTGCKYFSLAFAEQTAIDPNIISQHQLNINGAKSKKRNVRHLLNLQSSEKLLGSYYYQHAHSSKRINKLSKEIREGIVSPAGSLLETHEKYRVEKITGKKETITFSNSIDFFRKKLHENIMEQLNKEICENK</sequence>
<comment type="catalytic activity">
    <reaction evidence="4">
        <text>L-threonyl-[protein] + acetyl-CoA = O-acetyl-L-threonyl-[protein] + CoA</text>
        <dbReference type="Rhea" id="RHEA:65340"/>
        <dbReference type="Rhea" id="RHEA-COMP:11060"/>
        <dbReference type="Rhea" id="RHEA-COMP:16780"/>
        <dbReference type="ChEBI" id="CHEBI:30013"/>
        <dbReference type="ChEBI" id="CHEBI:57287"/>
        <dbReference type="ChEBI" id="CHEBI:57288"/>
        <dbReference type="ChEBI" id="CHEBI:141025"/>
    </reaction>
    <physiologicalReaction direction="left-to-right" evidence="4">
        <dbReference type="Rhea" id="RHEA:65341"/>
    </physiologicalReaction>
</comment>
<dbReference type="EMBL" id="CP103445">
    <property type="protein sequence ID" value="UWS32026.1"/>
    <property type="molecule type" value="Genomic_DNA"/>
</dbReference>
<dbReference type="GeneID" id="92236713"/>
<organism evidence="6 7">
    <name type="scientific">Erwinia pyrifoliae</name>
    <dbReference type="NCBI Taxonomy" id="79967"/>
    <lineage>
        <taxon>Bacteria</taxon>
        <taxon>Pseudomonadati</taxon>
        <taxon>Pseudomonadota</taxon>
        <taxon>Gammaproteobacteria</taxon>
        <taxon>Enterobacterales</taxon>
        <taxon>Erwiniaceae</taxon>
        <taxon>Erwinia</taxon>
    </lineage>
</organism>
<dbReference type="Proteomes" id="UP001058553">
    <property type="component" value="Chromosome"/>
</dbReference>
<keyword evidence="2" id="KW-0012">Acyltransferase</keyword>
<gene>
    <name evidence="6" type="ORF">NYP84_10075</name>
</gene>
<proteinExistence type="inferred from homology"/>
<dbReference type="Pfam" id="PF03421">
    <property type="entry name" value="Acetyltransf_14"/>
    <property type="match status" value="1"/>
</dbReference>
<comment type="similarity">
    <text evidence="3">Belongs to the acetyltransferase YopJ family.</text>
</comment>
<protein>
    <submittedName>
        <fullName evidence="6">Short-chain dehydrogenase</fullName>
    </submittedName>
</protein>
<evidence type="ECO:0000256" key="3">
    <source>
        <dbReference type="ARBA" id="ARBA00023785"/>
    </source>
</evidence>
<dbReference type="RefSeq" id="WP_012668422.1">
    <property type="nucleotide sequence ID" value="NZ_CP023567.1"/>
</dbReference>
<reference evidence="6" key="1">
    <citation type="submission" date="2022-07" db="EMBL/GenBank/DDBJ databases">
        <title>Genetic diversity of Erwinia pyrifoliae.</title>
        <authorList>
            <person name="Park D.S."/>
            <person name="Ham H."/>
        </authorList>
    </citation>
    <scope>NUCLEOTIDE SEQUENCE</scope>
    <source>
        <strain evidence="6">CP201486</strain>
    </source>
</reference>
<evidence type="ECO:0000256" key="5">
    <source>
        <dbReference type="ARBA" id="ARBA00048662"/>
    </source>
</evidence>
<keyword evidence="7" id="KW-1185">Reference proteome</keyword>
<dbReference type="InterPro" id="IPR005083">
    <property type="entry name" value="YopJ-like"/>
</dbReference>
<accession>A0ABY5X3R4</accession>
<evidence type="ECO:0000256" key="4">
    <source>
        <dbReference type="ARBA" id="ARBA00048364"/>
    </source>
</evidence>
<name>A0ABY5X3R4_ERWPY</name>
<keyword evidence="1" id="KW-0808">Transferase</keyword>
<evidence type="ECO:0000256" key="1">
    <source>
        <dbReference type="ARBA" id="ARBA00022679"/>
    </source>
</evidence>
<evidence type="ECO:0000313" key="6">
    <source>
        <dbReference type="EMBL" id="UWS32026.1"/>
    </source>
</evidence>